<dbReference type="VEuPathDB" id="FungiDB:MELLADRAFT_101925"/>
<evidence type="ECO:0000313" key="3">
    <source>
        <dbReference type="EMBL" id="EGG12027.1"/>
    </source>
</evidence>
<keyword evidence="2" id="KW-1133">Transmembrane helix</keyword>
<gene>
    <name evidence="3" type="ORF">MELLADRAFT_101925</name>
</gene>
<organism evidence="4">
    <name type="scientific">Melampsora larici-populina (strain 98AG31 / pathotype 3-4-7)</name>
    <name type="common">Poplar leaf rust fungus</name>
    <dbReference type="NCBI Taxonomy" id="747676"/>
    <lineage>
        <taxon>Eukaryota</taxon>
        <taxon>Fungi</taxon>
        <taxon>Dikarya</taxon>
        <taxon>Basidiomycota</taxon>
        <taxon>Pucciniomycotina</taxon>
        <taxon>Pucciniomycetes</taxon>
        <taxon>Pucciniales</taxon>
        <taxon>Melampsoraceae</taxon>
        <taxon>Melampsora</taxon>
    </lineage>
</organism>
<dbReference type="GO" id="GO:0006506">
    <property type="term" value="P:GPI anchor biosynthetic process"/>
    <property type="evidence" value="ECO:0007669"/>
    <property type="project" value="TreeGrafter"/>
</dbReference>
<dbReference type="STRING" id="747676.F4R5D5"/>
<feature type="transmembrane region" description="Helical" evidence="2">
    <location>
        <begin position="101"/>
        <end position="120"/>
    </location>
</feature>
<feature type="transmembrane region" description="Helical" evidence="2">
    <location>
        <begin position="193"/>
        <end position="217"/>
    </location>
</feature>
<evidence type="ECO:0000313" key="4">
    <source>
        <dbReference type="Proteomes" id="UP000001072"/>
    </source>
</evidence>
<protein>
    <submittedName>
        <fullName evidence="3">Uncharacterized protein</fullName>
    </submittedName>
</protein>
<dbReference type="eggNOG" id="KOG3860">
    <property type="taxonomic scope" value="Eukaryota"/>
</dbReference>
<dbReference type="EMBL" id="GL883091">
    <property type="protein sequence ID" value="EGG12027.1"/>
    <property type="molecule type" value="Genomic_DNA"/>
</dbReference>
<comment type="similarity">
    <text evidence="1">Belongs to the membrane-bound acyltransferase family.</text>
</comment>
<feature type="transmembrane region" description="Helical" evidence="2">
    <location>
        <begin position="39"/>
        <end position="58"/>
    </location>
</feature>
<reference evidence="4" key="1">
    <citation type="journal article" date="2011" name="Proc. Natl. Acad. Sci. U.S.A.">
        <title>Obligate biotrophy features unraveled by the genomic analysis of rust fungi.</title>
        <authorList>
            <person name="Duplessis S."/>
            <person name="Cuomo C.A."/>
            <person name="Lin Y.-C."/>
            <person name="Aerts A."/>
            <person name="Tisserant E."/>
            <person name="Veneault-Fourrey C."/>
            <person name="Joly D.L."/>
            <person name="Hacquard S."/>
            <person name="Amselem J."/>
            <person name="Cantarel B.L."/>
            <person name="Chiu R."/>
            <person name="Coutinho P.M."/>
            <person name="Feau N."/>
            <person name="Field M."/>
            <person name="Frey P."/>
            <person name="Gelhaye E."/>
            <person name="Goldberg J."/>
            <person name="Grabherr M.G."/>
            <person name="Kodira C.D."/>
            <person name="Kohler A."/>
            <person name="Kuees U."/>
            <person name="Lindquist E.A."/>
            <person name="Lucas S.M."/>
            <person name="Mago R."/>
            <person name="Mauceli E."/>
            <person name="Morin E."/>
            <person name="Murat C."/>
            <person name="Pangilinan J.L."/>
            <person name="Park R."/>
            <person name="Pearson M."/>
            <person name="Quesneville H."/>
            <person name="Rouhier N."/>
            <person name="Sakthikumar S."/>
            <person name="Salamov A.A."/>
            <person name="Schmutz J."/>
            <person name="Selles B."/>
            <person name="Shapiro H."/>
            <person name="Tanguay P."/>
            <person name="Tuskan G.A."/>
            <person name="Henrissat B."/>
            <person name="Van de Peer Y."/>
            <person name="Rouze P."/>
            <person name="Ellis J.G."/>
            <person name="Dodds P.N."/>
            <person name="Schein J.E."/>
            <person name="Zhong S."/>
            <person name="Hamelin R.C."/>
            <person name="Grigoriev I.V."/>
            <person name="Szabo L.J."/>
            <person name="Martin F."/>
        </authorList>
    </citation>
    <scope>NUCLEOTIDE SEQUENCE [LARGE SCALE GENOMIC DNA]</scope>
    <source>
        <strain evidence="4">98AG31 / pathotype 3-4-7</strain>
    </source>
</reference>
<dbReference type="GO" id="GO:0008374">
    <property type="term" value="F:O-acyltransferase activity"/>
    <property type="evidence" value="ECO:0007669"/>
    <property type="project" value="TreeGrafter"/>
</dbReference>
<name>F4R5D5_MELLP</name>
<sequence>MTSKCALGDSVHLCLLKDVDNRGQSYDISDSQYRRFRPGLGQLTALAFGYLLIARLVGRHSRNRIKFQTRAAALILLALHGTSVFKILIIITANYHPARRAPSPLIWVFNVGVLFANDYWDGYRYRHFLPFLSFLRQQRPNKLPVPTLLPHPIQHWHRSYSLWIVSVFVIPEVLAKKVFSGSIHEKKWYFRHLSAIGGTLNVLSMMSANLVGFVIGLDGVEVMWSQPLGPWSGTILVQTKASHPKKETNGKVVFLGFLTLLTTFGALFCAVQMMMENREEERREGIWRKCH</sequence>
<dbReference type="PANTHER" id="PTHR13285:SF18">
    <property type="entry name" value="PROTEIN-CYSTEINE N-PALMITOYLTRANSFERASE RASP"/>
    <property type="match status" value="1"/>
</dbReference>
<dbReference type="OrthoDB" id="420606at2759"/>
<dbReference type="InterPro" id="IPR051085">
    <property type="entry name" value="MB_O-acyltransferase"/>
</dbReference>
<keyword evidence="2" id="KW-0812">Transmembrane</keyword>
<dbReference type="GeneID" id="18921521"/>
<feature type="transmembrane region" description="Helical" evidence="2">
    <location>
        <begin position="70"/>
        <end position="95"/>
    </location>
</feature>
<dbReference type="GO" id="GO:0016020">
    <property type="term" value="C:membrane"/>
    <property type="evidence" value="ECO:0007669"/>
    <property type="project" value="GOC"/>
</dbReference>
<evidence type="ECO:0000256" key="2">
    <source>
        <dbReference type="SAM" id="Phobius"/>
    </source>
</evidence>
<keyword evidence="4" id="KW-1185">Reference proteome</keyword>
<dbReference type="GO" id="GO:0005783">
    <property type="term" value="C:endoplasmic reticulum"/>
    <property type="evidence" value="ECO:0007669"/>
    <property type="project" value="TreeGrafter"/>
</dbReference>
<dbReference type="Proteomes" id="UP000001072">
    <property type="component" value="Unassembled WGS sequence"/>
</dbReference>
<dbReference type="InParanoid" id="F4R5D5"/>
<feature type="transmembrane region" description="Helical" evidence="2">
    <location>
        <begin position="252"/>
        <end position="273"/>
    </location>
</feature>
<accession>F4R5D5</accession>
<keyword evidence="2" id="KW-0472">Membrane</keyword>
<evidence type="ECO:0000256" key="1">
    <source>
        <dbReference type="ARBA" id="ARBA00010323"/>
    </source>
</evidence>
<proteinExistence type="inferred from homology"/>
<dbReference type="HOGENOM" id="CLU_956698_0_0_1"/>
<dbReference type="PANTHER" id="PTHR13285">
    <property type="entry name" value="ACYLTRANSFERASE"/>
    <property type="match status" value="1"/>
</dbReference>
<dbReference type="AlphaFoldDB" id="F4R5D5"/>
<dbReference type="KEGG" id="mlr:MELLADRAFT_101925"/>
<dbReference type="RefSeq" id="XP_007404402.1">
    <property type="nucleotide sequence ID" value="XM_007404340.1"/>
</dbReference>